<evidence type="ECO:0000313" key="4">
    <source>
        <dbReference type="EMBL" id="BAM09404.1"/>
    </source>
</evidence>
<organism evidence="3">
    <name type="scientific">Lactobacillus gasseri</name>
    <dbReference type="NCBI Taxonomy" id="1596"/>
    <lineage>
        <taxon>Bacteria</taxon>
        <taxon>Bacillati</taxon>
        <taxon>Bacillota</taxon>
        <taxon>Bacilli</taxon>
        <taxon>Lactobacillales</taxon>
        <taxon>Lactobacillaceae</taxon>
        <taxon>Lactobacillus</taxon>
    </lineage>
</organism>
<proteinExistence type="predicted"/>
<dbReference type="EMBL" id="AB710328">
    <property type="protein sequence ID" value="BAM09404.1"/>
    <property type="molecule type" value="Genomic_DNA"/>
</dbReference>
<protein>
    <submittedName>
        <fullName evidence="2">GaeZ</fullName>
    </submittedName>
    <submittedName>
        <fullName evidence="3">ORF3 protein</fullName>
    </submittedName>
</protein>
<gene>
    <name evidence="3" type="primary">ORF3</name>
    <name evidence="2" type="synonym">gaeZ</name>
    <name evidence="4" type="synonym">gatZ</name>
</gene>
<dbReference type="EMBL" id="AB029612">
    <property type="protein sequence ID" value="BAA82352.1"/>
    <property type="molecule type" value="Genomic_DNA"/>
</dbReference>
<reference evidence="1" key="3">
    <citation type="journal article" date="2004" name="Appl. Microbiol. Biotechnol.">
        <title>DNA analysis of the genes encoding acidocin LF221 A and acidocin LF221 B, two bacteriocins produced by Lactobacillus gasseri LF221.</title>
        <authorList>
            <person name="Majhenic A.C."/>
            <person name="Venema K."/>
            <person name="Allison G.E."/>
            <person name="Matijasic B.B."/>
            <person name="Rogelj I."/>
            <person name="Klaenhammer T.R."/>
        </authorList>
    </citation>
    <scope>NUCLEOTIDE SEQUENCE</scope>
</reference>
<dbReference type="AlphaFoldDB" id="Q9XDR8"/>
<evidence type="ECO:0000313" key="3">
    <source>
        <dbReference type="EMBL" id="BAA82352.1"/>
    </source>
</evidence>
<evidence type="ECO:0000313" key="1">
    <source>
        <dbReference type="EMBL" id="AAP56343.1"/>
    </source>
</evidence>
<reference evidence="3" key="1">
    <citation type="journal article" date="2000" name="Biosci. Biotechnol. Biochem.">
        <title>Primary amino acid and DNA sequences of gassericin T, a lactacin F-family bacteriocin produced by Lactobacillus gasseri SBT2055.</title>
        <authorList>
            <person name="Kawai Y."/>
            <person name="Saitoh B."/>
            <person name="Takahashi O."/>
            <person name="Kitazawa H."/>
            <person name="Saito T."/>
        </authorList>
    </citation>
    <scope>NUCLEOTIDE SEQUENCE</scope>
    <source>
        <strain evidence="3">SBT2055</strain>
    </source>
</reference>
<name>Q9XDR8_LACGS</name>
<reference evidence="4" key="4">
    <citation type="submission" date="2012-04" db="EMBL/GenBank/DDBJ databases">
        <title>DNA Sequence and HPLC Purification of Gassericin T, a Class IIb Bacteriocin Produced by Lactobacillus gasseri LA158, from Cheese Whey-based Medium.</title>
        <authorList>
            <person name="Yasuta N."/>
            <person name="Chujo T."/>
            <person name="Nakamura K."/>
            <person name="Arakawa K."/>
            <person name="Kawai Y."/>
            <person name="Ito Y."/>
            <person name="Ishikawa J."/>
            <person name="Itoh M."/>
            <person name="Sakai A."/>
            <person name="Nishimura J."/>
            <person name="Makino Y."/>
            <person name="Shigenobu S."/>
            <person name="Kitazawa H."/>
            <person name="Saito T."/>
        </authorList>
    </citation>
    <scope>NUCLEOTIDE SEQUENCE</scope>
    <source>
        <strain evidence="4">LA158</strain>
    </source>
</reference>
<dbReference type="EMBL" id="KR080485">
    <property type="protein sequence ID" value="ALX37946.1"/>
    <property type="molecule type" value="Genomic_DNA"/>
</dbReference>
<reference evidence="1" key="2">
    <citation type="submission" date="2003-05" db="EMBL/GenBank/DDBJ databases">
        <authorList>
            <person name="Canzek Majhenic A."/>
        </authorList>
    </citation>
    <scope>NUCLEOTIDE SEQUENCE</scope>
</reference>
<sequence>MLDKNIDLQRAIFHIKQDINLYSVVYGFKLPET</sequence>
<evidence type="ECO:0000313" key="2">
    <source>
        <dbReference type="EMBL" id="ALX37946.1"/>
    </source>
</evidence>
<accession>Q9XDR8</accession>
<dbReference type="EMBL" id="AY297947">
    <property type="protein sequence ID" value="AAP56343.1"/>
    <property type="molecule type" value="Genomic_DNA"/>
</dbReference>
<reference evidence="2" key="5">
    <citation type="journal article" date="2016" name="BMC Microbiol.">
        <title>Purification and genetic characterization of gassericin E, a novel co-culture inducible bacteriocin from Lactobacillus gasseri EV1461 isolated from the vagina of a healthy woman.</title>
        <authorList>
            <person name="Maldonado-Barragan A."/>
            <person name="Caballero-Guerrero B."/>
            <person name="Martin V."/>
            <person name="Ruiz-Barba J.L."/>
            <person name="Rodriguez J.M."/>
        </authorList>
    </citation>
    <scope>NUCLEOTIDE SEQUENCE</scope>
    <source>
        <strain evidence="2">EV1461</strain>
    </source>
</reference>